<comment type="caution">
    <text evidence="2">The sequence shown here is derived from an EMBL/GenBank/DDBJ whole genome shotgun (WGS) entry which is preliminary data.</text>
</comment>
<dbReference type="AlphaFoldDB" id="A0AB36G4F5"/>
<organism evidence="2 3">
    <name type="scientific">Campylobacter jejuni</name>
    <dbReference type="NCBI Taxonomy" id="197"/>
    <lineage>
        <taxon>Bacteria</taxon>
        <taxon>Pseudomonadati</taxon>
        <taxon>Campylobacterota</taxon>
        <taxon>Epsilonproteobacteria</taxon>
        <taxon>Campylobacterales</taxon>
        <taxon>Campylobacteraceae</taxon>
        <taxon>Campylobacter</taxon>
    </lineage>
</organism>
<dbReference type="Proteomes" id="UP000865560">
    <property type="component" value="Unassembled WGS sequence"/>
</dbReference>
<protein>
    <recommendedName>
        <fullName evidence="1">Antitoxin SocA-like Panacea domain-containing protein</fullName>
    </recommendedName>
</protein>
<name>A0AB36G4F5_CAMJU</name>
<feature type="domain" description="Antitoxin SocA-like Panacea" evidence="1">
    <location>
        <begin position="26"/>
        <end position="119"/>
    </location>
</feature>
<sequence length="142" mass="16996">MKAENVAKHIINYCLSINNPISNLQLQKILYFIDIYYLIRTNKRLIEDENFKAWDYGPVIENVYKKYSFFASNPINIYQNFTEEFNENIKGELYGYIDKLSKMYPSVLVEKSHELGSPWDKTKRYEIILPELLEEYASNFRK</sequence>
<proteinExistence type="predicted"/>
<evidence type="ECO:0000313" key="3">
    <source>
        <dbReference type="Proteomes" id="UP000865560"/>
    </source>
</evidence>
<evidence type="ECO:0000259" key="1">
    <source>
        <dbReference type="Pfam" id="PF13274"/>
    </source>
</evidence>
<dbReference type="Pfam" id="PF13274">
    <property type="entry name" value="SocA_Panacea"/>
    <property type="match status" value="1"/>
</dbReference>
<dbReference type="EMBL" id="MJVJ01000136">
    <property type="protein sequence ID" value="OEV44208.1"/>
    <property type="molecule type" value="Genomic_DNA"/>
</dbReference>
<gene>
    <name evidence="2" type="ORF">AJY60_10670</name>
</gene>
<dbReference type="RefSeq" id="WP_070261750.1">
    <property type="nucleotide sequence ID" value="NZ_JBMJAP010000006.1"/>
</dbReference>
<dbReference type="InterPro" id="IPR025272">
    <property type="entry name" value="SocA_Panacea"/>
</dbReference>
<accession>A0AB36G4F5</accession>
<evidence type="ECO:0000313" key="2">
    <source>
        <dbReference type="EMBL" id="OEV44208.1"/>
    </source>
</evidence>
<reference evidence="2 3" key="1">
    <citation type="submission" date="2016-09" db="EMBL/GenBank/DDBJ databases">
        <title>Campylobacter from American crows.</title>
        <authorList>
            <person name="Weis A.M."/>
            <person name="Weimer B.C."/>
            <person name="Townsend A.K."/>
            <person name="Taff C."/>
        </authorList>
    </citation>
    <scope>NUCLEOTIDE SEQUENCE [LARGE SCALE GENOMIC DNA]</scope>
    <source>
        <strain evidence="2 3">BCW_3791</strain>
    </source>
</reference>